<evidence type="ECO:0000256" key="1">
    <source>
        <dbReference type="ARBA" id="ARBA00004141"/>
    </source>
</evidence>
<feature type="transmembrane region" description="Helical" evidence="5">
    <location>
        <begin position="279"/>
        <end position="300"/>
    </location>
</feature>
<feature type="transmembrane region" description="Helical" evidence="5">
    <location>
        <begin position="49"/>
        <end position="70"/>
    </location>
</feature>
<keyword evidence="4 5" id="KW-0472">Membrane</keyword>
<organism evidence="6 7">
    <name type="scientific">Daphnia galeata</name>
    <dbReference type="NCBI Taxonomy" id="27404"/>
    <lineage>
        <taxon>Eukaryota</taxon>
        <taxon>Metazoa</taxon>
        <taxon>Ecdysozoa</taxon>
        <taxon>Arthropoda</taxon>
        <taxon>Crustacea</taxon>
        <taxon>Branchiopoda</taxon>
        <taxon>Diplostraca</taxon>
        <taxon>Cladocera</taxon>
        <taxon>Anomopoda</taxon>
        <taxon>Daphniidae</taxon>
        <taxon>Daphnia</taxon>
    </lineage>
</organism>
<evidence type="ECO:0000256" key="5">
    <source>
        <dbReference type="SAM" id="Phobius"/>
    </source>
</evidence>
<accession>A0A8J2RCX0</accession>
<evidence type="ECO:0000313" key="7">
    <source>
        <dbReference type="Proteomes" id="UP000789390"/>
    </source>
</evidence>
<dbReference type="EMBL" id="CAKKLH010000035">
    <property type="protein sequence ID" value="CAH0100336.1"/>
    <property type="molecule type" value="Genomic_DNA"/>
</dbReference>
<proteinExistence type="predicted"/>
<feature type="transmembrane region" description="Helical" evidence="5">
    <location>
        <begin position="6"/>
        <end position="29"/>
    </location>
</feature>
<keyword evidence="2 5" id="KW-0812">Transmembrane</keyword>
<evidence type="ECO:0000256" key="2">
    <source>
        <dbReference type="ARBA" id="ARBA00022692"/>
    </source>
</evidence>
<dbReference type="Pfam" id="PF02535">
    <property type="entry name" value="Zip"/>
    <property type="match status" value="1"/>
</dbReference>
<evidence type="ECO:0000256" key="4">
    <source>
        <dbReference type="ARBA" id="ARBA00023136"/>
    </source>
</evidence>
<keyword evidence="7" id="KW-1185">Reference proteome</keyword>
<protein>
    <submittedName>
        <fullName evidence="6">Uncharacterized protein</fullName>
    </submittedName>
</protein>
<dbReference type="AlphaFoldDB" id="A0A8J2RCX0"/>
<comment type="subcellular location">
    <subcellularLocation>
        <location evidence="1">Membrane</location>
        <topology evidence="1">Multi-pass membrane protein</topology>
    </subcellularLocation>
</comment>
<dbReference type="InterPro" id="IPR003689">
    <property type="entry name" value="ZIP"/>
</dbReference>
<reference evidence="6" key="1">
    <citation type="submission" date="2021-11" db="EMBL/GenBank/DDBJ databases">
        <authorList>
            <person name="Schell T."/>
        </authorList>
    </citation>
    <scope>NUCLEOTIDE SEQUENCE</scope>
    <source>
        <strain evidence="6">M5</strain>
    </source>
</reference>
<dbReference type="Proteomes" id="UP000789390">
    <property type="component" value="Unassembled WGS sequence"/>
</dbReference>
<evidence type="ECO:0000256" key="3">
    <source>
        <dbReference type="ARBA" id="ARBA00022989"/>
    </source>
</evidence>
<name>A0A8J2RCX0_9CRUS</name>
<dbReference type="OrthoDB" id="448280at2759"/>
<dbReference type="PANTHER" id="PTHR11040:SF203">
    <property type="entry name" value="FI18611P1-RELATED"/>
    <property type="match status" value="1"/>
</dbReference>
<dbReference type="PANTHER" id="PTHR11040">
    <property type="entry name" value="ZINC/IRON TRANSPORTER"/>
    <property type="match status" value="1"/>
</dbReference>
<keyword evidence="3 5" id="KW-1133">Transmembrane helix</keyword>
<feature type="transmembrane region" description="Helical" evidence="5">
    <location>
        <begin position="342"/>
        <end position="362"/>
    </location>
</feature>
<feature type="transmembrane region" description="Helical" evidence="5">
    <location>
        <begin position="90"/>
        <end position="115"/>
    </location>
</feature>
<feature type="transmembrane region" description="Helical" evidence="5">
    <location>
        <begin position="306"/>
        <end position="330"/>
    </location>
</feature>
<dbReference type="GO" id="GO:0005385">
    <property type="term" value="F:zinc ion transmembrane transporter activity"/>
    <property type="evidence" value="ECO:0007669"/>
    <property type="project" value="TreeGrafter"/>
</dbReference>
<dbReference type="GO" id="GO:0005886">
    <property type="term" value="C:plasma membrane"/>
    <property type="evidence" value="ECO:0007669"/>
    <property type="project" value="TreeGrafter"/>
</dbReference>
<comment type="caution">
    <text evidence="6">The sequence shown here is derived from an EMBL/GenBank/DDBJ whole genome shotgun (WGS) entry which is preliminary data.</text>
</comment>
<gene>
    <name evidence="6" type="ORF">DGAL_LOCUS2558</name>
</gene>
<sequence>MDSVDLAKVISMVVLFVGTLILGLLPILIIRRMRIKSGNQEMSIRAKNILSGMLCFGGGVLMATALTHLLPELHEGFEELQTNGTIKSTLPMAEIVFSAGFFLVYLIEELVHVIIHRRSHRHAKPEKSIHQSVGISVVQPNTLEDSESCNQNTKCQSNCENGDSDSSVPSTISGSHQAIVADNVSITSKHRTASVVVHHHDHHHHVMEDESRTLPSIQGLFIIIGLSLHEILEGVAIGLEETEGDVWSLFAAVATHKFVITFCVGMDMASNGVKTSLQICYMLILSLVSSIGIGIGMGLSNGTTDGLVLTSLILQGLAGGTLIYVAFFEVLERERTKPSNKLMQWVTVLLGFLLMIGLEALIPEHEHGDHDHHENSTEESTSNIPTLASAIGSQLLGFHSQHNGHGHTERQS</sequence>
<evidence type="ECO:0000313" key="6">
    <source>
        <dbReference type="EMBL" id="CAH0100336.1"/>
    </source>
</evidence>